<accession>A0ABR0SSD6</accession>
<keyword evidence="5" id="KW-0456">Lyase</keyword>
<protein>
    <submittedName>
        <fullName evidence="6">Phenylacetaldoxime dehydratase-like protein</fullName>
    </submittedName>
</protein>
<evidence type="ECO:0000313" key="6">
    <source>
        <dbReference type="EMBL" id="KAK5994635.1"/>
    </source>
</evidence>
<proteinExistence type="predicted"/>
<gene>
    <name evidence="6" type="ORF">PT974_05117</name>
</gene>
<evidence type="ECO:0000256" key="4">
    <source>
        <dbReference type="ARBA" id="ARBA00023004"/>
    </source>
</evidence>
<evidence type="ECO:0000256" key="3">
    <source>
        <dbReference type="ARBA" id="ARBA00022723"/>
    </source>
</evidence>
<reference evidence="6 7" key="1">
    <citation type="submission" date="2024-01" db="EMBL/GenBank/DDBJ databases">
        <title>Complete genome of Cladobotryum mycophilum ATHUM6906.</title>
        <authorList>
            <person name="Christinaki A.C."/>
            <person name="Myridakis A.I."/>
            <person name="Kouvelis V.N."/>
        </authorList>
    </citation>
    <scope>NUCLEOTIDE SEQUENCE [LARGE SCALE GENOMIC DNA]</scope>
    <source>
        <strain evidence="6 7">ATHUM6906</strain>
    </source>
</reference>
<comment type="cofactor">
    <cofactor evidence="1">
        <name>heme b</name>
        <dbReference type="ChEBI" id="CHEBI:60344"/>
    </cofactor>
</comment>
<keyword evidence="4" id="KW-0408">Iron</keyword>
<keyword evidence="7" id="KW-1185">Reference proteome</keyword>
<organism evidence="6 7">
    <name type="scientific">Cladobotryum mycophilum</name>
    <dbReference type="NCBI Taxonomy" id="491253"/>
    <lineage>
        <taxon>Eukaryota</taxon>
        <taxon>Fungi</taxon>
        <taxon>Dikarya</taxon>
        <taxon>Ascomycota</taxon>
        <taxon>Pezizomycotina</taxon>
        <taxon>Sordariomycetes</taxon>
        <taxon>Hypocreomycetidae</taxon>
        <taxon>Hypocreales</taxon>
        <taxon>Hypocreaceae</taxon>
        <taxon>Cladobotryum</taxon>
    </lineage>
</organism>
<keyword evidence="3" id="KW-0479">Metal-binding</keyword>
<evidence type="ECO:0000256" key="2">
    <source>
        <dbReference type="ARBA" id="ARBA00022617"/>
    </source>
</evidence>
<sequence length="368" mass="41420">MSCPVRTYPLVKPKDHRPPIPRWSLKFPNEATHVYTAYLGVQWHSKSPATIQAALQAIHATRSWIDNNASDPSFAFESFNFLDGNDAPSSKVWVCYWAEEGKYKETLDRLSLAAIFSDLPTDGRTSVGLWCERFSSPLSRLETNYSGLDYLPGLAKLPGVSTEEHSLTAYWGAARDRIPDSAHDLFEQDEDSVQSPAEELSGVGQHLVGSNYNNIVHIRSGQFWENCALEECQAYESKLKPKLEAGLHYIWENPYLIGAMGLRYLRNTENGDGMVAEGNSTLKETCAAGFFTSLHSLERWAKTHPSHLAIYTGAMKHAKVWGAERKFRTWHEVSVLKQGEANFEYLNCLPNTGVIRYLPLVDQRDVGF</sequence>
<keyword evidence="2" id="KW-0349">Heme</keyword>
<dbReference type="EMBL" id="JAVFKD010000010">
    <property type="protein sequence ID" value="KAK5994635.1"/>
    <property type="molecule type" value="Genomic_DNA"/>
</dbReference>
<name>A0ABR0SSD6_9HYPO</name>
<dbReference type="InterPro" id="IPR025702">
    <property type="entry name" value="OXD"/>
</dbReference>
<evidence type="ECO:0000256" key="5">
    <source>
        <dbReference type="ARBA" id="ARBA00023239"/>
    </source>
</evidence>
<comment type="caution">
    <text evidence="6">The sequence shown here is derived from an EMBL/GenBank/DDBJ whole genome shotgun (WGS) entry which is preliminary data.</text>
</comment>
<evidence type="ECO:0000313" key="7">
    <source>
        <dbReference type="Proteomes" id="UP001338125"/>
    </source>
</evidence>
<dbReference type="Pfam" id="PF13816">
    <property type="entry name" value="Dehydratase_hem"/>
    <property type="match status" value="1"/>
</dbReference>
<dbReference type="Proteomes" id="UP001338125">
    <property type="component" value="Unassembled WGS sequence"/>
</dbReference>
<evidence type="ECO:0000256" key="1">
    <source>
        <dbReference type="ARBA" id="ARBA00001970"/>
    </source>
</evidence>